<keyword evidence="5" id="KW-1185">Reference proteome</keyword>
<feature type="region of interest" description="Disordered" evidence="1">
    <location>
        <begin position="44"/>
        <end position="125"/>
    </location>
</feature>
<feature type="domain" description="DUF1510" evidence="3">
    <location>
        <begin position="132"/>
        <end position="224"/>
    </location>
</feature>
<dbReference type="InterPro" id="IPR009988">
    <property type="entry name" value="DUF1510"/>
</dbReference>
<evidence type="ECO:0000256" key="1">
    <source>
        <dbReference type="SAM" id="MobiDB-lite"/>
    </source>
</evidence>
<keyword evidence="2" id="KW-0812">Transmembrane</keyword>
<feature type="compositionally biased region" description="Acidic residues" evidence="1">
    <location>
        <begin position="67"/>
        <end position="76"/>
    </location>
</feature>
<evidence type="ECO:0000259" key="3">
    <source>
        <dbReference type="Pfam" id="PF07423"/>
    </source>
</evidence>
<dbReference type="Proteomes" id="UP001549104">
    <property type="component" value="Unassembled WGS sequence"/>
</dbReference>
<keyword evidence="2" id="KW-0472">Membrane</keyword>
<feature type="transmembrane region" description="Helical" evidence="2">
    <location>
        <begin position="21"/>
        <end position="42"/>
    </location>
</feature>
<evidence type="ECO:0000313" key="4">
    <source>
        <dbReference type="EMBL" id="MET3658915.1"/>
    </source>
</evidence>
<reference evidence="4 5" key="1">
    <citation type="submission" date="2024-06" db="EMBL/GenBank/DDBJ databases">
        <title>Sorghum-associated microbial communities from plants grown in Nebraska, USA.</title>
        <authorList>
            <person name="Schachtman D."/>
        </authorList>
    </citation>
    <scope>NUCLEOTIDE SEQUENCE [LARGE SCALE GENOMIC DNA]</scope>
    <source>
        <strain evidence="4 5">1288</strain>
    </source>
</reference>
<evidence type="ECO:0000256" key="2">
    <source>
        <dbReference type="SAM" id="Phobius"/>
    </source>
</evidence>
<comment type="caution">
    <text evidence="4">The sequence shown here is derived from an EMBL/GenBank/DDBJ whole genome shotgun (WGS) entry which is preliminary data.</text>
</comment>
<gene>
    <name evidence="4" type="ORF">ABIC55_004034</name>
</gene>
<dbReference type="Pfam" id="PF07423">
    <property type="entry name" value="DUF1510"/>
    <property type="match status" value="1"/>
</dbReference>
<accession>A0ABV2KE65</accession>
<organism evidence="4 5">
    <name type="scientific">Sporosarcina psychrophila</name>
    <name type="common">Bacillus psychrophilus</name>
    <dbReference type="NCBI Taxonomy" id="1476"/>
    <lineage>
        <taxon>Bacteria</taxon>
        <taxon>Bacillati</taxon>
        <taxon>Bacillota</taxon>
        <taxon>Bacilli</taxon>
        <taxon>Bacillales</taxon>
        <taxon>Caryophanaceae</taxon>
        <taxon>Sporosarcina</taxon>
    </lineage>
</organism>
<feature type="compositionally biased region" description="Acidic residues" evidence="1">
    <location>
        <begin position="101"/>
        <end position="113"/>
    </location>
</feature>
<proteinExistence type="predicted"/>
<dbReference type="RefSeq" id="WP_354314523.1">
    <property type="nucleotide sequence ID" value="NZ_JBEPME010000007.1"/>
</dbReference>
<keyword evidence="2" id="KW-1133">Transmembrane helix</keyword>
<protein>
    <submittedName>
        <fullName evidence="4">Cytoskeletal protein RodZ</fullName>
    </submittedName>
</protein>
<name>A0ABV2KE65_SPOPS</name>
<sequence length="231" mass="25571">MTEREPDLSRVERKKGRNRNKILNSMIAVVVVLIVIATVAIFSGNKSDNEPNDIEETANDTTVNDDKTEDVEDDDKDNATEDSNPTKDEERSAPENTTETEQVDETTNEDGSEESGSVTSVPSDDAIIAETIVNNAWKPVGTTQTGEHVSQYDGTSVDWNEKKQALAYATGLPQDSMIFLKIKNGGGPQKSIGIVSSRDSTQKYRVYLEWVDGEGWKPVKMDKLTTLDFDY</sequence>
<feature type="compositionally biased region" description="Basic and acidic residues" evidence="1">
    <location>
        <begin position="84"/>
        <end position="93"/>
    </location>
</feature>
<dbReference type="EMBL" id="JBEPME010000007">
    <property type="protein sequence ID" value="MET3658915.1"/>
    <property type="molecule type" value="Genomic_DNA"/>
</dbReference>
<evidence type="ECO:0000313" key="5">
    <source>
        <dbReference type="Proteomes" id="UP001549104"/>
    </source>
</evidence>